<proteinExistence type="predicted"/>
<dbReference type="SUPFAM" id="SSF54447">
    <property type="entry name" value="ssDNA-binding transcriptional regulator domain"/>
    <property type="match status" value="1"/>
</dbReference>
<dbReference type="EMBL" id="LAZR01020950">
    <property type="protein sequence ID" value="KKL87017.1"/>
    <property type="molecule type" value="Genomic_DNA"/>
</dbReference>
<protein>
    <recommendedName>
        <fullName evidence="1">Transcriptional coactivator p15 (PC4) C-terminal domain-containing protein</fullName>
    </recommendedName>
</protein>
<name>A0A0F9II95_9ZZZZ</name>
<dbReference type="AlphaFoldDB" id="A0A0F9II95"/>
<dbReference type="GO" id="GO:0003677">
    <property type="term" value="F:DNA binding"/>
    <property type="evidence" value="ECO:0007669"/>
    <property type="project" value="InterPro"/>
</dbReference>
<dbReference type="InterPro" id="IPR009044">
    <property type="entry name" value="ssDNA-bd_transcriptional_reg"/>
</dbReference>
<evidence type="ECO:0000313" key="2">
    <source>
        <dbReference type="EMBL" id="KKL87017.1"/>
    </source>
</evidence>
<evidence type="ECO:0000259" key="1">
    <source>
        <dbReference type="Pfam" id="PF02229"/>
    </source>
</evidence>
<dbReference type="GO" id="GO:0006355">
    <property type="term" value="P:regulation of DNA-templated transcription"/>
    <property type="evidence" value="ECO:0007669"/>
    <property type="project" value="InterPro"/>
</dbReference>
<dbReference type="Pfam" id="PF02229">
    <property type="entry name" value="PC4"/>
    <property type="match status" value="1"/>
</dbReference>
<feature type="domain" description="Transcriptional coactivator p15 (PC4) C-terminal" evidence="1">
    <location>
        <begin position="17"/>
        <end position="64"/>
    </location>
</feature>
<comment type="caution">
    <text evidence="2">The sequence shown here is derived from an EMBL/GenBank/DDBJ whole genome shotgun (WGS) entry which is preliminary data.</text>
</comment>
<accession>A0A0F9II95</accession>
<dbReference type="Gene3D" id="2.30.31.10">
    <property type="entry name" value="Transcriptional Coactivator Pc4, Chain A"/>
    <property type="match status" value="1"/>
</dbReference>
<organism evidence="2">
    <name type="scientific">marine sediment metagenome</name>
    <dbReference type="NCBI Taxonomy" id="412755"/>
    <lineage>
        <taxon>unclassified sequences</taxon>
        <taxon>metagenomes</taxon>
        <taxon>ecological metagenomes</taxon>
    </lineage>
</organism>
<reference evidence="2" key="1">
    <citation type="journal article" date="2015" name="Nature">
        <title>Complex archaea that bridge the gap between prokaryotes and eukaryotes.</title>
        <authorList>
            <person name="Spang A."/>
            <person name="Saw J.H."/>
            <person name="Jorgensen S.L."/>
            <person name="Zaremba-Niedzwiedzka K."/>
            <person name="Martijn J."/>
            <person name="Lind A.E."/>
            <person name="van Eijk R."/>
            <person name="Schleper C."/>
            <person name="Guy L."/>
            <person name="Ettema T.J."/>
        </authorList>
    </citation>
    <scope>NUCLEOTIDE SEQUENCE</scope>
</reference>
<dbReference type="InterPro" id="IPR003173">
    <property type="entry name" value="PC4_C"/>
</dbReference>
<sequence>MSDQTKTVHRFEKNGTTEIRGTIGTFKGKTYASLREYYKTDEGDWLPTKKGVSVTLDKTGALLNAAKDLHAAAEAHQGEGSE</sequence>
<gene>
    <name evidence="2" type="ORF">LCGC14_1938950</name>
</gene>